<reference evidence="9" key="1">
    <citation type="submission" date="2017-04" db="EMBL/GenBank/DDBJ databases">
        <authorList>
            <person name="Varghese N."/>
            <person name="Submissions S."/>
        </authorList>
    </citation>
    <scope>NUCLEOTIDE SEQUENCE [LARGE SCALE GENOMIC DNA]</scope>
    <source>
        <strain evidence="9">USBA 82</strain>
    </source>
</reference>
<evidence type="ECO:0000313" key="9">
    <source>
        <dbReference type="Proteomes" id="UP000193355"/>
    </source>
</evidence>
<dbReference type="SUPFAM" id="SSF58104">
    <property type="entry name" value="Methyl-accepting chemotaxis protein (MCP) signaling domain"/>
    <property type="match status" value="1"/>
</dbReference>
<dbReference type="Proteomes" id="UP000193355">
    <property type="component" value="Unassembled WGS sequence"/>
</dbReference>
<evidence type="ECO:0000256" key="2">
    <source>
        <dbReference type="ARBA" id="ARBA00029447"/>
    </source>
</evidence>
<dbReference type="OrthoDB" id="1225at2"/>
<keyword evidence="9" id="KW-1185">Reference proteome</keyword>
<dbReference type="Gene3D" id="6.10.340.10">
    <property type="match status" value="1"/>
</dbReference>
<evidence type="ECO:0000256" key="4">
    <source>
        <dbReference type="SAM" id="MobiDB-lite"/>
    </source>
</evidence>
<dbReference type="SMART" id="SM00304">
    <property type="entry name" value="HAMP"/>
    <property type="match status" value="1"/>
</dbReference>
<dbReference type="GO" id="GO:0007165">
    <property type="term" value="P:signal transduction"/>
    <property type="evidence" value="ECO:0007669"/>
    <property type="project" value="UniProtKB-KW"/>
</dbReference>
<evidence type="ECO:0000313" key="8">
    <source>
        <dbReference type="EMBL" id="SMG50997.1"/>
    </source>
</evidence>
<evidence type="ECO:0000259" key="7">
    <source>
        <dbReference type="PROSITE" id="PS50885"/>
    </source>
</evidence>
<dbReference type="PROSITE" id="PS50885">
    <property type="entry name" value="HAMP"/>
    <property type="match status" value="1"/>
</dbReference>
<dbReference type="SMART" id="SM00283">
    <property type="entry name" value="MA"/>
    <property type="match status" value="1"/>
</dbReference>
<dbReference type="Pfam" id="PF00015">
    <property type="entry name" value="MCPsignal"/>
    <property type="match status" value="1"/>
</dbReference>
<protein>
    <submittedName>
        <fullName evidence="8">Methyl-accepting chemotaxis sensory transducer with Cache sensor</fullName>
    </submittedName>
</protein>
<feature type="compositionally biased region" description="Polar residues" evidence="4">
    <location>
        <begin position="470"/>
        <end position="482"/>
    </location>
</feature>
<dbReference type="AlphaFoldDB" id="A0A1X7LBR7"/>
<keyword evidence="5" id="KW-0812">Transmembrane</keyword>
<sequence length="710" mass="75667">MKRKGGAVGLTVGLQVSLVVGVLIVSLLALVIGVASFRSGRMMENTIDQGGLGFVESLQTGASQEIRSLREANHSYANIIVQRLDGKMTFENEDLIQTGDVEVSKLFIMDGSLQQVTGDMTLVDEWQEAMGSQFSIYQVVEGGMVRVSTTLKDQDGVPLLGNFTDSSSPRYVKTVEEGQGYDEIVSVMGYPHVGYYRPVKDNYGDVKLVIFAGTSLVPVQRRVIQSSLGDGSYGAIFDGQGRFVAHPTIPTGSPVSESAPDLWKVLSSQGVMASSSPTEVSYDYNGRNSKAYIQKIEGTDWFAMVIVDQDLAMAPVKSMKTGLILWTSPLALLGLVLLSFAVMKLVSPLRKVVDIAGRIAQGDLSMHISIRENSVNEIDRVMAAFGRILEEYRQLVQKVNGMNRQFAEGAKTMSDIAQETHQALATVSEATEAVASMVDSIASSAEETNAGVEEVSSGVASSTQVVTELSEKAQSVSGNAEQGSKAVDDVTAGTSRAGEATARVVEAMAELERSVGGITGFVNTIVSIADQTNLLALNAAIEAARAGDAGRGFAVVAEEVRKLAEESNGAASNIRKVIEAVQTDMSVAAKDTKETGSVMEDLLIKSKQAAKEIKGATEGVAAMAEGIQSIAASSEEQTASTQEIARAVDTIASMLNQGRESAQDMKEAADKMGVKLGELKAIRLNQQERLAELRDLTANYRLEETSPAVR</sequence>
<dbReference type="InterPro" id="IPR003660">
    <property type="entry name" value="HAMP_dom"/>
</dbReference>
<dbReference type="Gene3D" id="3.30.450.20">
    <property type="entry name" value="PAS domain"/>
    <property type="match status" value="1"/>
</dbReference>
<dbReference type="RefSeq" id="WP_085545680.1">
    <property type="nucleotide sequence ID" value="NZ_FXBB01000054.1"/>
</dbReference>
<dbReference type="PANTHER" id="PTHR32089">
    <property type="entry name" value="METHYL-ACCEPTING CHEMOTAXIS PROTEIN MCPB"/>
    <property type="match status" value="1"/>
</dbReference>
<evidence type="ECO:0000256" key="5">
    <source>
        <dbReference type="SAM" id="Phobius"/>
    </source>
</evidence>
<keyword evidence="5" id="KW-0472">Membrane</keyword>
<dbReference type="Pfam" id="PF00672">
    <property type="entry name" value="HAMP"/>
    <property type="match status" value="1"/>
</dbReference>
<gene>
    <name evidence="8" type="ORF">SAMN06275492_1542</name>
</gene>
<keyword evidence="5" id="KW-1133">Transmembrane helix</keyword>
<feature type="transmembrane region" description="Helical" evidence="5">
    <location>
        <begin position="323"/>
        <end position="343"/>
    </location>
</feature>
<dbReference type="CDD" id="cd11386">
    <property type="entry name" value="MCP_signal"/>
    <property type="match status" value="1"/>
</dbReference>
<comment type="similarity">
    <text evidence="2">Belongs to the methyl-accepting chemotaxis (MCP) protein family.</text>
</comment>
<dbReference type="STRING" id="561720.SAMN06275492_1542"/>
<dbReference type="InterPro" id="IPR004089">
    <property type="entry name" value="MCPsignal_dom"/>
</dbReference>
<feature type="region of interest" description="Disordered" evidence="4">
    <location>
        <begin position="470"/>
        <end position="494"/>
    </location>
</feature>
<evidence type="ECO:0000256" key="1">
    <source>
        <dbReference type="ARBA" id="ARBA00023224"/>
    </source>
</evidence>
<dbReference type="Pfam" id="PF17201">
    <property type="entry name" value="Cache_3-Cache_2"/>
    <property type="match status" value="1"/>
</dbReference>
<evidence type="ECO:0000259" key="6">
    <source>
        <dbReference type="PROSITE" id="PS50111"/>
    </source>
</evidence>
<dbReference type="EMBL" id="FXBB01000054">
    <property type="protein sequence ID" value="SMG50997.1"/>
    <property type="molecule type" value="Genomic_DNA"/>
</dbReference>
<feature type="domain" description="HAMP" evidence="7">
    <location>
        <begin position="343"/>
        <end position="397"/>
    </location>
</feature>
<feature type="transmembrane region" description="Helical" evidence="5">
    <location>
        <begin position="12"/>
        <end position="35"/>
    </location>
</feature>
<dbReference type="InterPro" id="IPR033462">
    <property type="entry name" value="Cache_3-Cache_2"/>
</dbReference>
<proteinExistence type="inferred from homology"/>
<dbReference type="PROSITE" id="PS50111">
    <property type="entry name" value="CHEMOTAXIS_TRANSDUC_2"/>
    <property type="match status" value="1"/>
</dbReference>
<feature type="domain" description="Methyl-accepting transducer" evidence="6">
    <location>
        <begin position="416"/>
        <end position="652"/>
    </location>
</feature>
<keyword evidence="1 3" id="KW-0807">Transducer</keyword>
<dbReference type="CDD" id="cd12912">
    <property type="entry name" value="PDC2_MCP_like"/>
    <property type="match status" value="1"/>
</dbReference>
<organism evidence="8 9">
    <name type="scientific">Dethiosulfovibrio salsuginis</name>
    <dbReference type="NCBI Taxonomy" id="561720"/>
    <lineage>
        <taxon>Bacteria</taxon>
        <taxon>Thermotogati</taxon>
        <taxon>Synergistota</taxon>
        <taxon>Synergistia</taxon>
        <taxon>Synergistales</taxon>
        <taxon>Dethiosulfovibrionaceae</taxon>
        <taxon>Dethiosulfovibrio</taxon>
    </lineage>
</organism>
<accession>A0A1X7LBR7</accession>
<dbReference type="Gene3D" id="1.10.287.950">
    <property type="entry name" value="Methyl-accepting chemotaxis protein"/>
    <property type="match status" value="1"/>
</dbReference>
<evidence type="ECO:0000256" key="3">
    <source>
        <dbReference type="PROSITE-ProRule" id="PRU00284"/>
    </source>
</evidence>
<dbReference type="PANTHER" id="PTHR32089:SF112">
    <property type="entry name" value="LYSOZYME-LIKE PROTEIN-RELATED"/>
    <property type="match status" value="1"/>
</dbReference>
<name>A0A1X7LBR7_9BACT</name>
<dbReference type="CDD" id="cd06225">
    <property type="entry name" value="HAMP"/>
    <property type="match status" value="1"/>
</dbReference>
<dbReference type="GO" id="GO:0016020">
    <property type="term" value="C:membrane"/>
    <property type="evidence" value="ECO:0007669"/>
    <property type="project" value="InterPro"/>
</dbReference>